<evidence type="ECO:0000313" key="1">
    <source>
        <dbReference type="EMBL" id="KAA6384565.1"/>
    </source>
</evidence>
<sequence length="79" mass="9391">MDHTLSFFRRLFRFAGRRQLISSTSLRFCTFVARSSMFSMPSKIFAMLFEFFKKLLSPWFDYDFTTGMGHWKPAQDEGV</sequence>
<gene>
    <name evidence="1" type="ORF">EZS28_019908</name>
</gene>
<protein>
    <submittedName>
        <fullName evidence="1">Uncharacterized protein</fullName>
    </submittedName>
</protein>
<dbReference type="EMBL" id="SNRW01005697">
    <property type="protein sequence ID" value="KAA6384565.1"/>
    <property type="molecule type" value="Genomic_DNA"/>
</dbReference>
<name>A0A5J4VPZ5_9EUKA</name>
<comment type="caution">
    <text evidence="1">The sequence shown here is derived from an EMBL/GenBank/DDBJ whole genome shotgun (WGS) entry which is preliminary data.</text>
</comment>
<proteinExistence type="predicted"/>
<dbReference type="AlphaFoldDB" id="A0A5J4VPZ5"/>
<organism evidence="1 2">
    <name type="scientific">Streblomastix strix</name>
    <dbReference type="NCBI Taxonomy" id="222440"/>
    <lineage>
        <taxon>Eukaryota</taxon>
        <taxon>Metamonada</taxon>
        <taxon>Preaxostyla</taxon>
        <taxon>Oxymonadida</taxon>
        <taxon>Streblomastigidae</taxon>
        <taxon>Streblomastix</taxon>
    </lineage>
</organism>
<reference evidence="1 2" key="1">
    <citation type="submission" date="2019-03" db="EMBL/GenBank/DDBJ databases">
        <title>Single cell metagenomics reveals metabolic interactions within the superorganism composed of flagellate Streblomastix strix and complex community of Bacteroidetes bacteria on its surface.</title>
        <authorList>
            <person name="Treitli S.C."/>
            <person name="Kolisko M."/>
            <person name="Husnik F."/>
            <person name="Keeling P."/>
            <person name="Hampl V."/>
        </authorList>
    </citation>
    <scope>NUCLEOTIDE SEQUENCE [LARGE SCALE GENOMIC DNA]</scope>
    <source>
        <strain evidence="1">ST1C</strain>
    </source>
</reference>
<accession>A0A5J4VPZ5</accession>
<evidence type="ECO:0000313" key="2">
    <source>
        <dbReference type="Proteomes" id="UP000324800"/>
    </source>
</evidence>
<dbReference type="Proteomes" id="UP000324800">
    <property type="component" value="Unassembled WGS sequence"/>
</dbReference>